<name>A0A195B9M2_9HYME</name>
<gene>
    <name evidence="5" type="ORF">ALC53_08299</name>
</gene>
<dbReference type="Pfam" id="PF02234">
    <property type="entry name" value="CDI"/>
    <property type="match status" value="1"/>
</dbReference>
<comment type="similarity">
    <text evidence="1">Belongs to the CDI family.</text>
</comment>
<evidence type="ECO:0000256" key="3">
    <source>
        <dbReference type="SAM" id="MobiDB-lite"/>
    </source>
</evidence>
<dbReference type="GO" id="GO:0004861">
    <property type="term" value="F:cyclin-dependent protein serine/threonine kinase inhibitor activity"/>
    <property type="evidence" value="ECO:0007669"/>
    <property type="project" value="InterPro"/>
</dbReference>
<dbReference type="InterPro" id="IPR044898">
    <property type="entry name" value="CDI_dom_sf"/>
</dbReference>
<keyword evidence="2" id="KW-0649">Protein kinase inhibitor</keyword>
<dbReference type="GO" id="GO:0005634">
    <property type="term" value="C:nucleus"/>
    <property type="evidence" value="ECO:0007669"/>
    <property type="project" value="InterPro"/>
</dbReference>
<dbReference type="EMBL" id="KQ976540">
    <property type="protein sequence ID" value="KYM81228.1"/>
    <property type="molecule type" value="Genomic_DNA"/>
</dbReference>
<dbReference type="Proteomes" id="UP000078540">
    <property type="component" value="Unassembled WGS sequence"/>
</dbReference>
<feature type="domain" description="Cyclin-dependent kinase inhibitor" evidence="4">
    <location>
        <begin position="74"/>
        <end position="120"/>
    </location>
</feature>
<evidence type="ECO:0000256" key="1">
    <source>
        <dbReference type="ARBA" id="ARBA00006726"/>
    </source>
</evidence>
<organism evidence="5 6">
    <name type="scientific">Atta colombica</name>
    <dbReference type="NCBI Taxonomy" id="520822"/>
    <lineage>
        <taxon>Eukaryota</taxon>
        <taxon>Metazoa</taxon>
        <taxon>Ecdysozoa</taxon>
        <taxon>Arthropoda</taxon>
        <taxon>Hexapoda</taxon>
        <taxon>Insecta</taxon>
        <taxon>Pterygota</taxon>
        <taxon>Neoptera</taxon>
        <taxon>Endopterygota</taxon>
        <taxon>Hymenoptera</taxon>
        <taxon>Apocrita</taxon>
        <taxon>Aculeata</taxon>
        <taxon>Formicoidea</taxon>
        <taxon>Formicidae</taxon>
        <taxon>Myrmicinae</taxon>
        <taxon>Atta</taxon>
    </lineage>
</organism>
<keyword evidence="6" id="KW-1185">Reference proteome</keyword>
<evidence type="ECO:0000256" key="2">
    <source>
        <dbReference type="ARBA" id="ARBA00023013"/>
    </source>
</evidence>
<dbReference type="AlphaFoldDB" id="A0A195B9M2"/>
<accession>A0A195B9M2</accession>
<dbReference type="KEGG" id="acoc:108688595"/>
<proteinExistence type="inferred from homology"/>
<reference evidence="5 6" key="1">
    <citation type="submission" date="2015-09" db="EMBL/GenBank/DDBJ databases">
        <title>Atta colombica WGS genome.</title>
        <authorList>
            <person name="Nygaard S."/>
            <person name="Hu H."/>
            <person name="Boomsma J."/>
            <person name="Zhang G."/>
        </authorList>
    </citation>
    <scope>NUCLEOTIDE SEQUENCE [LARGE SCALE GENOMIC DNA]</scope>
    <source>
        <strain evidence="5">Treedump-2</strain>
        <tissue evidence="5">Whole body</tissue>
    </source>
</reference>
<dbReference type="InterPro" id="IPR003175">
    <property type="entry name" value="CDI_dom"/>
</dbReference>
<feature type="compositionally biased region" description="Basic and acidic residues" evidence="3">
    <location>
        <begin position="16"/>
        <end position="30"/>
    </location>
</feature>
<feature type="region of interest" description="Disordered" evidence="3">
    <location>
        <begin position="16"/>
        <end position="52"/>
    </location>
</feature>
<dbReference type="Gene3D" id="4.10.365.10">
    <property type="entry name" value="p27"/>
    <property type="match status" value="1"/>
</dbReference>
<dbReference type="OrthoDB" id="9940972at2759"/>
<dbReference type="GO" id="GO:0051726">
    <property type="term" value="P:regulation of cell cycle"/>
    <property type="evidence" value="ECO:0007669"/>
    <property type="project" value="InterPro"/>
</dbReference>
<evidence type="ECO:0000259" key="4">
    <source>
        <dbReference type="Pfam" id="PF02234"/>
    </source>
</evidence>
<protein>
    <recommendedName>
        <fullName evidence="4">Cyclin-dependent kinase inhibitor domain-containing protein</fullName>
    </recommendedName>
</protein>
<evidence type="ECO:0000313" key="5">
    <source>
        <dbReference type="EMBL" id="KYM81228.1"/>
    </source>
</evidence>
<sequence length="131" mass="16212">MEEKIGIIRYNNQRHDVRRRSSDDGIDNRHHCVRRRFSSDSDGNDQQERRNIDISRLHRVRRRLNFDDDDNDNPQERENINNHFLEERRIQLEEAMKKWDFDFLRGRPVENPVRYEWVRLDEQGNEILNLR</sequence>
<evidence type="ECO:0000313" key="6">
    <source>
        <dbReference type="Proteomes" id="UP000078540"/>
    </source>
</evidence>